<protein>
    <submittedName>
        <fullName evidence="2">Uncharacterized protein</fullName>
    </submittedName>
</protein>
<feature type="region of interest" description="Disordered" evidence="1">
    <location>
        <begin position="469"/>
        <end position="546"/>
    </location>
</feature>
<feature type="region of interest" description="Disordered" evidence="1">
    <location>
        <begin position="193"/>
        <end position="212"/>
    </location>
</feature>
<dbReference type="HOGENOM" id="CLU_499048_0_0_1"/>
<dbReference type="EMBL" id="DS469528">
    <property type="protein sequence ID" value="EDO46326.1"/>
    <property type="molecule type" value="Genomic_DNA"/>
</dbReference>
<feature type="region of interest" description="Disordered" evidence="1">
    <location>
        <begin position="379"/>
        <end position="409"/>
    </location>
</feature>
<name>A7RQA9_NEMVE</name>
<dbReference type="AlphaFoldDB" id="A7RQA9"/>
<feature type="compositionally biased region" description="Polar residues" evidence="1">
    <location>
        <begin position="469"/>
        <end position="482"/>
    </location>
</feature>
<evidence type="ECO:0000313" key="3">
    <source>
        <dbReference type="Proteomes" id="UP000001593"/>
    </source>
</evidence>
<reference evidence="2 3" key="1">
    <citation type="journal article" date="2007" name="Science">
        <title>Sea anemone genome reveals ancestral eumetazoan gene repertoire and genomic organization.</title>
        <authorList>
            <person name="Putnam N.H."/>
            <person name="Srivastava M."/>
            <person name="Hellsten U."/>
            <person name="Dirks B."/>
            <person name="Chapman J."/>
            <person name="Salamov A."/>
            <person name="Terry A."/>
            <person name="Shapiro H."/>
            <person name="Lindquist E."/>
            <person name="Kapitonov V.V."/>
            <person name="Jurka J."/>
            <person name="Genikhovich G."/>
            <person name="Grigoriev I.V."/>
            <person name="Lucas S.M."/>
            <person name="Steele R.E."/>
            <person name="Finnerty J.R."/>
            <person name="Technau U."/>
            <person name="Martindale M.Q."/>
            <person name="Rokhsar D.S."/>
        </authorList>
    </citation>
    <scope>NUCLEOTIDE SEQUENCE [LARGE SCALE GENOMIC DNA]</scope>
    <source>
        <strain evidence="3">CH2 X CH6</strain>
    </source>
</reference>
<gene>
    <name evidence="2" type="ORF">NEMVEDRAFT_v1g239933</name>
</gene>
<feature type="compositionally biased region" description="Polar residues" evidence="1">
    <location>
        <begin position="65"/>
        <end position="77"/>
    </location>
</feature>
<organism evidence="2 3">
    <name type="scientific">Nematostella vectensis</name>
    <name type="common">Starlet sea anemone</name>
    <dbReference type="NCBI Taxonomy" id="45351"/>
    <lineage>
        <taxon>Eukaryota</taxon>
        <taxon>Metazoa</taxon>
        <taxon>Cnidaria</taxon>
        <taxon>Anthozoa</taxon>
        <taxon>Hexacorallia</taxon>
        <taxon>Actiniaria</taxon>
        <taxon>Edwardsiidae</taxon>
        <taxon>Nematostella</taxon>
    </lineage>
</organism>
<dbReference type="InParanoid" id="A7RQA9"/>
<keyword evidence="3" id="KW-1185">Reference proteome</keyword>
<proteinExistence type="predicted"/>
<accession>A7RQA9</accession>
<feature type="compositionally biased region" description="Acidic residues" evidence="1">
    <location>
        <begin position="525"/>
        <end position="536"/>
    </location>
</feature>
<evidence type="ECO:0000313" key="2">
    <source>
        <dbReference type="EMBL" id="EDO46326.1"/>
    </source>
</evidence>
<evidence type="ECO:0000256" key="1">
    <source>
        <dbReference type="SAM" id="MobiDB-lite"/>
    </source>
</evidence>
<sequence length="546" mass="57729">MKQSGGKKVTNVNVYGYSSGETSGDGPENLREVLPTGSGHAIHVENFNYVIVTDRRKILDDSEEGSASVTLGNSDTTAGMHDTSLAGRSVTGKIRDGNGAKDAGRVNQWEDALLVGNMNDRPKTISFSAEVPEISGDQPYKETGSADFASGSGSLDKGVSWISANLRNESTLLSSKIPVPEITESIDFASGSIREVPSSTENKGNKNKILEKNDQGKMINGSKVFESGSGSTDVGITGNQNEVISASDVRATGNSGFESGSGSGNVHEINDSWKIHESQTNGTRARASPFLKTGKGSGNDARKIPIPLSHVKKAYSHQSGEDDNETNYADVNFDNLMGEADGSAVEQEDDIMTGVWAASGVLQSPLDNIADDQTVIHGTESRKESGTSKTGSTEHMAFVPGSGKSKPKKNLLSPGFESLARYLSLPENPISTRKTGFEVTNELWQQQPVQSGLAESLKTYNATLQSSMNISSKGPNEANNVDNPAIDNGTRTESESPKDVTTAKPAAKALTGTGSMPFDYSENSMESEDTSSDDLMFDNTGGGGLL</sequence>
<dbReference type="Proteomes" id="UP000001593">
    <property type="component" value="Unassembled WGS sequence"/>
</dbReference>
<feature type="region of interest" description="Disordered" evidence="1">
    <location>
        <begin position="277"/>
        <end position="304"/>
    </location>
</feature>
<feature type="region of interest" description="Disordered" evidence="1">
    <location>
        <begin position="61"/>
        <end position="83"/>
    </location>
</feature>
<feature type="region of interest" description="Disordered" evidence="1">
    <location>
        <begin position="1"/>
        <end position="30"/>
    </location>
</feature>